<evidence type="ECO:0000313" key="2">
    <source>
        <dbReference type="Proteomes" id="UP000638849"/>
    </source>
</evidence>
<dbReference type="RefSeq" id="WP_198275948.1">
    <property type="nucleotide sequence ID" value="NZ_BAAAIF010000018.1"/>
</dbReference>
<sequence length="141" mass="14852">MTSSSLSRTAAERSALAYQPDVHPAVRPLYDAVALLYGYEPKDTADAAKLLASLGGVGDGSTNAVAEIAELVKTIARHPVMDELPRSERMLLVQQADEYSDVVLQGEGEDTLNQMVHAIEGHQAPAAGLLSRAARALGGGR</sequence>
<gene>
    <name evidence="1" type="ORF">JBF12_06895</name>
</gene>
<comment type="caution">
    <text evidence="1">The sequence shown here is derived from an EMBL/GenBank/DDBJ whole genome shotgun (WGS) entry which is preliminary data.</text>
</comment>
<proteinExistence type="predicted"/>
<accession>A0ABS0R5Q8</accession>
<keyword evidence="2" id="KW-1185">Reference proteome</keyword>
<dbReference type="EMBL" id="JAEEAQ010000040">
    <property type="protein sequence ID" value="MBI0312726.1"/>
    <property type="molecule type" value="Genomic_DNA"/>
</dbReference>
<name>A0ABS0R5Q8_9ACTN</name>
<dbReference type="Proteomes" id="UP000638849">
    <property type="component" value="Unassembled WGS sequence"/>
</dbReference>
<reference evidence="1 2" key="1">
    <citation type="submission" date="2020-12" db="EMBL/GenBank/DDBJ databases">
        <authorList>
            <person name="Kusuma A.B."/>
            <person name="Nouioui I."/>
            <person name="Goodfellow M."/>
        </authorList>
    </citation>
    <scope>NUCLEOTIDE SEQUENCE [LARGE SCALE GENOMIC DNA]</scope>
    <source>
        <strain evidence="1 2">DSM 41764</strain>
    </source>
</reference>
<organism evidence="1 2">
    <name type="scientific">Streptomyces javensis</name>
    <dbReference type="NCBI Taxonomy" id="114698"/>
    <lineage>
        <taxon>Bacteria</taxon>
        <taxon>Bacillati</taxon>
        <taxon>Actinomycetota</taxon>
        <taxon>Actinomycetes</taxon>
        <taxon>Kitasatosporales</taxon>
        <taxon>Streptomycetaceae</taxon>
        <taxon>Streptomyces</taxon>
        <taxon>Streptomyces violaceusniger group</taxon>
    </lineage>
</organism>
<protein>
    <submittedName>
        <fullName evidence="1">Uncharacterized protein</fullName>
    </submittedName>
</protein>
<evidence type="ECO:0000313" key="1">
    <source>
        <dbReference type="EMBL" id="MBI0312726.1"/>
    </source>
</evidence>